<dbReference type="eggNOG" id="COG1114">
    <property type="taxonomic scope" value="Bacteria"/>
</dbReference>
<evidence type="ECO:0000256" key="3">
    <source>
        <dbReference type="ARBA" id="ARBA00022448"/>
    </source>
</evidence>
<comment type="similarity">
    <text evidence="2">Belongs to the branched chain amino acid transporter family.</text>
</comment>
<dbReference type="GO" id="GO:0005304">
    <property type="term" value="F:L-valine transmembrane transporter activity"/>
    <property type="evidence" value="ECO:0007669"/>
    <property type="project" value="TreeGrafter"/>
</dbReference>
<dbReference type="GO" id="GO:0015820">
    <property type="term" value="P:L-leucine transport"/>
    <property type="evidence" value="ECO:0007669"/>
    <property type="project" value="TreeGrafter"/>
</dbReference>
<name>K9EFT3_9ACTO</name>
<feature type="transmembrane region" description="Helical" evidence="9">
    <location>
        <begin position="208"/>
        <end position="228"/>
    </location>
</feature>
<reference evidence="10 11" key="1">
    <citation type="submission" date="2012-09" db="EMBL/GenBank/DDBJ databases">
        <title>The Genome Sequence of Actinobaculum massiliae ACS-171-V-COL2.</title>
        <authorList>
            <consortium name="The Broad Institute Genome Sequencing Platform"/>
            <person name="Earl A."/>
            <person name="Ward D."/>
            <person name="Feldgarden M."/>
            <person name="Gevers D."/>
            <person name="Saerens B."/>
            <person name="Vaneechoutte M."/>
            <person name="Walker B."/>
            <person name="Young S.K."/>
            <person name="Zeng Q."/>
            <person name="Gargeya S."/>
            <person name="Fitzgerald M."/>
            <person name="Haas B."/>
            <person name="Abouelleil A."/>
            <person name="Alvarado L."/>
            <person name="Arachchi H.M."/>
            <person name="Berlin A."/>
            <person name="Chapman S.B."/>
            <person name="Goldberg J."/>
            <person name="Griggs A."/>
            <person name="Gujja S."/>
            <person name="Hansen M."/>
            <person name="Howarth C."/>
            <person name="Imamovic A."/>
            <person name="Larimer J."/>
            <person name="McCowen C."/>
            <person name="Montmayeur A."/>
            <person name="Murphy C."/>
            <person name="Neiman D."/>
            <person name="Pearson M."/>
            <person name="Priest M."/>
            <person name="Roberts A."/>
            <person name="Saif S."/>
            <person name="Shea T."/>
            <person name="Sisk P."/>
            <person name="Sykes S."/>
            <person name="Wortman J."/>
            <person name="Nusbaum C."/>
            <person name="Birren B."/>
        </authorList>
    </citation>
    <scope>NUCLEOTIDE SEQUENCE [LARGE SCALE GENOMIC DNA]</scope>
    <source>
        <strain evidence="11">ACS-171-V-Col2</strain>
    </source>
</reference>
<dbReference type="HOGENOM" id="CLU_036807_0_1_11"/>
<feature type="transmembrane region" description="Helical" evidence="9">
    <location>
        <begin position="294"/>
        <end position="319"/>
    </location>
</feature>
<evidence type="ECO:0000256" key="7">
    <source>
        <dbReference type="ARBA" id="ARBA00022989"/>
    </source>
</evidence>
<organism evidence="10 11">
    <name type="scientific">Actinobaculum massiliense ACS-171-V-Col2</name>
    <dbReference type="NCBI Taxonomy" id="883066"/>
    <lineage>
        <taxon>Bacteria</taxon>
        <taxon>Bacillati</taxon>
        <taxon>Actinomycetota</taxon>
        <taxon>Actinomycetes</taxon>
        <taxon>Actinomycetales</taxon>
        <taxon>Actinomycetaceae</taxon>
        <taxon>Actinobaculum</taxon>
    </lineage>
</organism>
<feature type="transmembrane region" description="Helical" evidence="9">
    <location>
        <begin position="20"/>
        <end position="42"/>
    </location>
</feature>
<keyword evidence="5 9" id="KW-0812">Transmembrane</keyword>
<dbReference type="GO" id="GO:0015818">
    <property type="term" value="P:isoleucine transport"/>
    <property type="evidence" value="ECO:0007669"/>
    <property type="project" value="TreeGrafter"/>
</dbReference>
<evidence type="ECO:0000256" key="4">
    <source>
        <dbReference type="ARBA" id="ARBA00022475"/>
    </source>
</evidence>
<feature type="transmembrane region" description="Helical" evidence="9">
    <location>
        <begin position="165"/>
        <end position="188"/>
    </location>
</feature>
<evidence type="ECO:0000256" key="9">
    <source>
        <dbReference type="SAM" id="Phobius"/>
    </source>
</evidence>
<keyword evidence="7 9" id="KW-1133">Transmembrane helix</keyword>
<keyword evidence="11" id="KW-1185">Reference proteome</keyword>
<dbReference type="Pfam" id="PF05525">
    <property type="entry name" value="Branch_AA_trans"/>
    <property type="match status" value="1"/>
</dbReference>
<feature type="transmembrane region" description="Helical" evidence="9">
    <location>
        <begin position="134"/>
        <end position="153"/>
    </location>
</feature>
<dbReference type="Proteomes" id="UP000009888">
    <property type="component" value="Unassembled WGS sequence"/>
</dbReference>
<comment type="subcellular location">
    <subcellularLocation>
        <location evidence="1">Cell membrane</location>
        <topology evidence="1">Multi-pass membrane protein</topology>
    </subcellularLocation>
</comment>
<dbReference type="RefSeq" id="WP_007000415.1">
    <property type="nucleotide sequence ID" value="NZ_JH992955.1"/>
</dbReference>
<keyword evidence="8 9" id="KW-0472">Membrane</keyword>
<evidence type="ECO:0000256" key="8">
    <source>
        <dbReference type="ARBA" id="ARBA00023136"/>
    </source>
</evidence>
<sequence>MSDTTTNEIILTPGAKTKKILVTGLALFAMFFGAGNLIFPVMMGIGAGTAAKSAVLGFIGTGVVLPVLALFAASSSKDGTPREVAERIGKIPGTVLLFAIFLTTGMFYAVPRVAAVSYEMAIAPVIPAAQSNGGVWLAVYSLIFFIVTYVIVLRPSEVVRRIGSILTPALLVLMAVLVVTVVVKLMPVGNAPEVKYAANPVAAGLLEGYFTMDALASFVFGLVIVGALRHEGFASQRSSFRATGAAGLVAGAFLAIVYVGLCAIGTRVAGDGYGNGAEALSGVAQQFYGTAGQVLFGVIAILACLTTSTGLLTASTAFFRSYWPNVPYRTMLLGQVAIALALSNLGLDQILSLIMPVNQLIYPVAVCLVLVTIMDIFLPGRLYWTYRLTAWVAGFVSLFEALWATNLAVFAPLRDVLDAFPLGSAHLPFAAPAAVALVIGFAIDAAQKRFGLHEIEETKAPVAAETSVNELATR</sequence>
<dbReference type="NCBIfam" id="TIGR00796">
    <property type="entry name" value="livcs"/>
    <property type="match status" value="1"/>
</dbReference>
<dbReference type="InterPro" id="IPR004685">
    <property type="entry name" value="Brnchd-chn_aa_trnsp_Livcs"/>
</dbReference>
<feature type="transmembrane region" description="Helical" evidence="9">
    <location>
        <begin position="240"/>
        <end position="261"/>
    </location>
</feature>
<evidence type="ECO:0000313" key="11">
    <source>
        <dbReference type="Proteomes" id="UP000009888"/>
    </source>
</evidence>
<protein>
    <submittedName>
        <fullName evidence="10">Branched-chain amino acid transport system II carrier protein</fullName>
    </submittedName>
</protein>
<dbReference type="AlphaFoldDB" id="K9EFT3"/>
<dbReference type="EMBL" id="AGWL01000001">
    <property type="protein sequence ID" value="EKU96109.1"/>
    <property type="molecule type" value="Genomic_DNA"/>
</dbReference>
<keyword evidence="6" id="KW-0029">Amino-acid transport</keyword>
<dbReference type="PATRIC" id="fig|883066.3.peg.198"/>
<feature type="transmembrane region" description="Helical" evidence="9">
    <location>
        <begin position="54"/>
        <end position="73"/>
    </location>
</feature>
<feature type="transmembrane region" description="Helical" evidence="9">
    <location>
        <begin position="94"/>
        <end position="114"/>
    </location>
</feature>
<feature type="transmembrane region" description="Helical" evidence="9">
    <location>
        <begin position="331"/>
        <end position="354"/>
    </location>
</feature>
<evidence type="ECO:0000256" key="1">
    <source>
        <dbReference type="ARBA" id="ARBA00004651"/>
    </source>
</evidence>
<evidence type="ECO:0000313" key="10">
    <source>
        <dbReference type="EMBL" id="EKU96109.1"/>
    </source>
</evidence>
<gene>
    <name evidence="10" type="ORF">HMPREF9233_00197</name>
</gene>
<dbReference type="PANTHER" id="PTHR30588">
    <property type="entry name" value="BRANCHED-CHAIN AMINO ACID TRANSPORT SYSTEM 2 CARRIER PROTEIN"/>
    <property type="match status" value="1"/>
</dbReference>
<proteinExistence type="inferred from homology"/>
<evidence type="ECO:0000256" key="2">
    <source>
        <dbReference type="ARBA" id="ARBA00008540"/>
    </source>
</evidence>
<keyword evidence="3" id="KW-0813">Transport</keyword>
<feature type="transmembrane region" description="Helical" evidence="9">
    <location>
        <begin position="425"/>
        <end position="443"/>
    </location>
</feature>
<comment type="caution">
    <text evidence="10">The sequence shown here is derived from an EMBL/GenBank/DDBJ whole genome shotgun (WGS) entry which is preliminary data.</text>
</comment>
<dbReference type="GO" id="GO:0015190">
    <property type="term" value="F:L-leucine transmembrane transporter activity"/>
    <property type="evidence" value="ECO:0007669"/>
    <property type="project" value="TreeGrafter"/>
</dbReference>
<evidence type="ECO:0000256" key="5">
    <source>
        <dbReference type="ARBA" id="ARBA00022692"/>
    </source>
</evidence>
<evidence type="ECO:0000256" key="6">
    <source>
        <dbReference type="ARBA" id="ARBA00022970"/>
    </source>
</evidence>
<feature type="transmembrane region" description="Helical" evidence="9">
    <location>
        <begin position="390"/>
        <end position="413"/>
    </location>
</feature>
<accession>K9EFT3</accession>
<dbReference type="PANTHER" id="PTHR30588:SF7">
    <property type="entry name" value="BRANCHED-CHAIN AMINO ACID CARRIER PROTEIN SAOUHSC_01411-RELATED"/>
    <property type="match status" value="1"/>
</dbReference>
<dbReference type="GO" id="GO:0015188">
    <property type="term" value="F:L-isoleucine transmembrane transporter activity"/>
    <property type="evidence" value="ECO:0007669"/>
    <property type="project" value="TreeGrafter"/>
</dbReference>
<feature type="transmembrane region" description="Helical" evidence="9">
    <location>
        <begin position="360"/>
        <end position="378"/>
    </location>
</feature>
<dbReference type="GO" id="GO:0005886">
    <property type="term" value="C:plasma membrane"/>
    <property type="evidence" value="ECO:0007669"/>
    <property type="project" value="UniProtKB-SubCell"/>
</dbReference>
<dbReference type="STRING" id="202789.GCA_001457435_00270"/>
<keyword evidence="4" id="KW-1003">Cell membrane</keyword>